<dbReference type="EMBL" id="ML993929">
    <property type="protein sequence ID" value="KAF2202635.1"/>
    <property type="molecule type" value="Genomic_DNA"/>
</dbReference>
<name>A0A9P4JP31_9PLEO</name>
<keyword evidence="2" id="KW-1185">Reference proteome</keyword>
<accession>A0A9P4JP31</accession>
<sequence>EDSLNTSWRTIVRYIKTNYELYSKKFKGRLSVALSPIHTSTDLWISPHLHSLLAVYAQWVDEVYMFRKALLSLPECVESRS</sequence>
<dbReference type="AlphaFoldDB" id="A0A9P4JP31"/>
<reference evidence="1" key="1">
    <citation type="journal article" date="2020" name="Stud. Mycol.">
        <title>101 Dothideomycetes genomes: a test case for predicting lifestyles and emergence of pathogens.</title>
        <authorList>
            <person name="Haridas S."/>
            <person name="Albert R."/>
            <person name="Binder M."/>
            <person name="Bloem J."/>
            <person name="Labutti K."/>
            <person name="Salamov A."/>
            <person name="Andreopoulos B."/>
            <person name="Baker S."/>
            <person name="Barry K."/>
            <person name="Bills G."/>
            <person name="Bluhm B."/>
            <person name="Cannon C."/>
            <person name="Castanera R."/>
            <person name="Culley D."/>
            <person name="Daum C."/>
            <person name="Ezra D."/>
            <person name="Gonzalez J."/>
            <person name="Henrissat B."/>
            <person name="Kuo A."/>
            <person name="Liang C."/>
            <person name="Lipzen A."/>
            <person name="Lutzoni F."/>
            <person name="Magnuson J."/>
            <person name="Mondo S."/>
            <person name="Nolan M."/>
            <person name="Ohm R."/>
            <person name="Pangilinan J."/>
            <person name="Park H.-J."/>
            <person name="Ramirez L."/>
            <person name="Alfaro M."/>
            <person name="Sun H."/>
            <person name="Tritt A."/>
            <person name="Yoshinaga Y."/>
            <person name="Zwiers L.-H."/>
            <person name="Turgeon B."/>
            <person name="Goodwin S."/>
            <person name="Spatafora J."/>
            <person name="Crous P."/>
            <person name="Grigoriev I."/>
        </authorList>
    </citation>
    <scope>NUCLEOTIDE SEQUENCE</scope>
    <source>
        <strain evidence="1">ATCC 74209</strain>
    </source>
</reference>
<feature type="non-terminal residue" evidence="1">
    <location>
        <position position="1"/>
    </location>
</feature>
<protein>
    <submittedName>
        <fullName evidence="1">Uncharacterized protein</fullName>
    </submittedName>
</protein>
<evidence type="ECO:0000313" key="1">
    <source>
        <dbReference type="EMBL" id="KAF2202635.1"/>
    </source>
</evidence>
<evidence type="ECO:0000313" key="2">
    <source>
        <dbReference type="Proteomes" id="UP000799536"/>
    </source>
</evidence>
<proteinExistence type="predicted"/>
<dbReference type="OrthoDB" id="3791344at2759"/>
<dbReference type="Proteomes" id="UP000799536">
    <property type="component" value="Unassembled WGS sequence"/>
</dbReference>
<gene>
    <name evidence="1" type="ORF">GQ43DRAFT_354569</name>
</gene>
<feature type="non-terminal residue" evidence="1">
    <location>
        <position position="81"/>
    </location>
</feature>
<comment type="caution">
    <text evidence="1">The sequence shown here is derived from an EMBL/GenBank/DDBJ whole genome shotgun (WGS) entry which is preliminary data.</text>
</comment>
<organism evidence="1 2">
    <name type="scientific">Delitschia confertaspora ATCC 74209</name>
    <dbReference type="NCBI Taxonomy" id="1513339"/>
    <lineage>
        <taxon>Eukaryota</taxon>
        <taxon>Fungi</taxon>
        <taxon>Dikarya</taxon>
        <taxon>Ascomycota</taxon>
        <taxon>Pezizomycotina</taxon>
        <taxon>Dothideomycetes</taxon>
        <taxon>Pleosporomycetidae</taxon>
        <taxon>Pleosporales</taxon>
        <taxon>Delitschiaceae</taxon>
        <taxon>Delitschia</taxon>
    </lineage>
</organism>